<feature type="domain" description="Cation-transporting P-type ATPase C-terminal" evidence="7">
    <location>
        <begin position="483"/>
        <end position="510"/>
    </location>
</feature>
<dbReference type="STRING" id="35608.A0A2U1LJD0"/>
<comment type="caution">
    <text evidence="8">The sequence shown here is derived from an EMBL/GenBank/DDBJ whole genome shotgun (WGS) entry which is preliminary data.</text>
</comment>
<dbReference type="Gene3D" id="3.40.50.1000">
    <property type="entry name" value="HAD superfamily/HAD-like"/>
    <property type="match status" value="1"/>
</dbReference>
<keyword evidence="6" id="KW-0472">Membrane</keyword>
<comment type="subcellular location">
    <subcellularLocation>
        <location evidence="1">Endomembrane system</location>
        <topology evidence="1">Multi-pass membrane protein</topology>
    </subcellularLocation>
</comment>
<sequence>MEAWLTKSKTTRFHDFVWPNVKPAYGLFALVLMFHKLTFYGLFCNFFAYVAEVVILADVAHGCNLKLTSRLPSVVDLAKATLQFPYGELSLEEFVDQKEEGELAALRSDPYFQFCYQRHHQQQHKPQQPQRLPKREAEARLKGLQFENGKPFARTSGPLLIDPPVGDIRTTVGGIVNAAEDWYVGPLPEVHCSGSCHSHRSGGGCYGSGTQRRRVTSMEKEGQERFVTEIVVAISELRVTHCICTTCVSYWSEVLGSNIAHTYTITFIEAGNQNMVLACMGDEMGLNWVSLVVEMGHAIYGEVESGTPTKYPRTMARCAMIYVWCIEFRGAHCIYTNLNEWVSSDVVVMTFACTSLGGTEFVSNTVFHLYFTSLLRENMFVFSEKIKENVRYSIGQKVVEIVTVFVKQVMGRSSPNDKLLLVQALRKKGHVVAVPGDGTNDSPALHEGKSVYANIQKFIQFQLIVNVVALVINVAAAIDDGDVPLNAMQLLWVNLIMDTLGALALATEPNPCNNYMWFFLENWTNRVSQHKH</sequence>
<dbReference type="Gene3D" id="1.20.1110.10">
    <property type="entry name" value="Calcium-transporting ATPase, transmembrane domain"/>
    <property type="match status" value="1"/>
</dbReference>
<dbReference type="GO" id="GO:0012505">
    <property type="term" value="C:endomembrane system"/>
    <property type="evidence" value="ECO:0007669"/>
    <property type="project" value="UniProtKB-SubCell"/>
</dbReference>
<dbReference type="PANTHER" id="PTHR24093">
    <property type="entry name" value="CATION TRANSPORTING ATPASE"/>
    <property type="match status" value="1"/>
</dbReference>
<dbReference type="GO" id="GO:0005388">
    <property type="term" value="F:P-type calcium transporter activity"/>
    <property type="evidence" value="ECO:0007669"/>
    <property type="project" value="TreeGrafter"/>
</dbReference>
<dbReference type="InterPro" id="IPR006068">
    <property type="entry name" value="ATPase_P-typ_cation-transptr_C"/>
</dbReference>
<keyword evidence="4" id="KW-0460">Magnesium</keyword>
<dbReference type="SUPFAM" id="SSF56784">
    <property type="entry name" value="HAD-like"/>
    <property type="match status" value="1"/>
</dbReference>
<accession>A0A2U1LJD0</accession>
<evidence type="ECO:0000256" key="2">
    <source>
        <dbReference type="ARBA" id="ARBA00022692"/>
    </source>
</evidence>
<proteinExistence type="predicted"/>
<evidence type="ECO:0000313" key="8">
    <source>
        <dbReference type="EMBL" id="PWA49102.1"/>
    </source>
</evidence>
<evidence type="ECO:0000256" key="1">
    <source>
        <dbReference type="ARBA" id="ARBA00004127"/>
    </source>
</evidence>
<dbReference type="SUPFAM" id="SSF81665">
    <property type="entry name" value="Calcium ATPase, transmembrane domain M"/>
    <property type="match status" value="1"/>
</dbReference>
<evidence type="ECO:0000313" key="9">
    <source>
        <dbReference type="Proteomes" id="UP000245207"/>
    </source>
</evidence>
<keyword evidence="5" id="KW-1133">Transmembrane helix</keyword>
<protein>
    <submittedName>
        <fullName evidence="8">Cation-transporting P-type ATPase</fullName>
    </submittedName>
</protein>
<evidence type="ECO:0000256" key="4">
    <source>
        <dbReference type="ARBA" id="ARBA00022842"/>
    </source>
</evidence>
<dbReference type="Pfam" id="PF00689">
    <property type="entry name" value="Cation_ATPase_C"/>
    <property type="match status" value="1"/>
</dbReference>
<keyword evidence="9" id="KW-1185">Reference proteome</keyword>
<keyword evidence="3" id="KW-0479">Metal-binding</keyword>
<gene>
    <name evidence="8" type="ORF">CTI12_AA484350</name>
</gene>
<dbReference type="InterPro" id="IPR036412">
    <property type="entry name" value="HAD-like_sf"/>
</dbReference>
<dbReference type="GO" id="GO:0005886">
    <property type="term" value="C:plasma membrane"/>
    <property type="evidence" value="ECO:0007669"/>
    <property type="project" value="TreeGrafter"/>
</dbReference>
<evidence type="ECO:0000256" key="6">
    <source>
        <dbReference type="ARBA" id="ARBA00023136"/>
    </source>
</evidence>
<dbReference type="AlphaFoldDB" id="A0A2U1LJD0"/>
<name>A0A2U1LJD0_ARTAN</name>
<reference evidence="8 9" key="1">
    <citation type="journal article" date="2018" name="Mol. Plant">
        <title>The genome of Artemisia annua provides insight into the evolution of Asteraceae family and artemisinin biosynthesis.</title>
        <authorList>
            <person name="Shen Q."/>
            <person name="Zhang L."/>
            <person name="Liao Z."/>
            <person name="Wang S."/>
            <person name="Yan T."/>
            <person name="Shi P."/>
            <person name="Liu M."/>
            <person name="Fu X."/>
            <person name="Pan Q."/>
            <person name="Wang Y."/>
            <person name="Lv Z."/>
            <person name="Lu X."/>
            <person name="Zhang F."/>
            <person name="Jiang W."/>
            <person name="Ma Y."/>
            <person name="Chen M."/>
            <person name="Hao X."/>
            <person name="Li L."/>
            <person name="Tang Y."/>
            <person name="Lv G."/>
            <person name="Zhou Y."/>
            <person name="Sun X."/>
            <person name="Brodelius P.E."/>
            <person name="Rose J.K.C."/>
            <person name="Tang K."/>
        </authorList>
    </citation>
    <scope>NUCLEOTIDE SEQUENCE [LARGE SCALE GENOMIC DNA]</scope>
    <source>
        <strain evidence="9">cv. Huhao1</strain>
        <tissue evidence="8">Leaf</tissue>
    </source>
</reference>
<keyword evidence="2" id="KW-0812">Transmembrane</keyword>
<dbReference type="OrthoDB" id="3352408at2759"/>
<evidence type="ECO:0000259" key="7">
    <source>
        <dbReference type="Pfam" id="PF00689"/>
    </source>
</evidence>
<dbReference type="EMBL" id="PKPP01009079">
    <property type="protein sequence ID" value="PWA49102.1"/>
    <property type="molecule type" value="Genomic_DNA"/>
</dbReference>
<dbReference type="InterPro" id="IPR023298">
    <property type="entry name" value="ATPase_P-typ_TM_dom_sf"/>
</dbReference>
<dbReference type="Proteomes" id="UP000245207">
    <property type="component" value="Unassembled WGS sequence"/>
</dbReference>
<dbReference type="InterPro" id="IPR023214">
    <property type="entry name" value="HAD_sf"/>
</dbReference>
<evidence type="ECO:0000256" key="3">
    <source>
        <dbReference type="ARBA" id="ARBA00022723"/>
    </source>
</evidence>
<dbReference type="GO" id="GO:0046872">
    <property type="term" value="F:metal ion binding"/>
    <property type="evidence" value="ECO:0007669"/>
    <property type="project" value="UniProtKB-KW"/>
</dbReference>
<organism evidence="8 9">
    <name type="scientific">Artemisia annua</name>
    <name type="common">Sweet wormwood</name>
    <dbReference type="NCBI Taxonomy" id="35608"/>
    <lineage>
        <taxon>Eukaryota</taxon>
        <taxon>Viridiplantae</taxon>
        <taxon>Streptophyta</taxon>
        <taxon>Embryophyta</taxon>
        <taxon>Tracheophyta</taxon>
        <taxon>Spermatophyta</taxon>
        <taxon>Magnoliopsida</taxon>
        <taxon>eudicotyledons</taxon>
        <taxon>Gunneridae</taxon>
        <taxon>Pentapetalae</taxon>
        <taxon>asterids</taxon>
        <taxon>campanulids</taxon>
        <taxon>Asterales</taxon>
        <taxon>Asteraceae</taxon>
        <taxon>Asteroideae</taxon>
        <taxon>Anthemideae</taxon>
        <taxon>Artemisiinae</taxon>
        <taxon>Artemisia</taxon>
    </lineage>
</organism>
<dbReference type="PANTHER" id="PTHR24093:SF369">
    <property type="entry name" value="CALCIUM-TRANSPORTING ATPASE"/>
    <property type="match status" value="1"/>
</dbReference>
<evidence type="ECO:0000256" key="5">
    <source>
        <dbReference type="ARBA" id="ARBA00022989"/>
    </source>
</evidence>